<evidence type="ECO:0000256" key="1">
    <source>
        <dbReference type="SAM" id="MobiDB-lite"/>
    </source>
</evidence>
<feature type="region of interest" description="Disordered" evidence="1">
    <location>
        <begin position="87"/>
        <end position="113"/>
    </location>
</feature>
<proteinExistence type="predicted"/>
<protein>
    <submittedName>
        <fullName evidence="2">Uncharacterized protein</fullName>
    </submittedName>
</protein>
<dbReference type="HOGENOM" id="CLU_2133334_0_0_1"/>
<dbReference type="AlphaFoldDB" id="H1V2N2"/>
<dbReference type="EMBL" id="CACQ02001160">
    <property type="protein sequence ID" value="CCF34484.1"/>
    <property type="molecule type" value="Genomic_DNA"/>
</dbReference>
<evidence type="ECO:0000313" key="2">
    <source>
        <dbReference type="EMBL" id="CCF34484.1"/>
    </source>
</evidence>
<organism evidence="2 3">
    <name type="scientific">Colletotrichum higginsianum (strain IMI 349063)</name>
    <name type="common">Crucifer anthracnose fungus</name>
    <dbReference type="NCBI Taxonomy" id="759273"/>
    <lineage>
        <taxon>Eukaryota</taxon>
        <taxon>Fungi</taxon>
        <taxon>Dikarya</taxon>
        <taxon>Ascomycota</taxon>
        <taxon>Pezizomycotina</taxon>
        <taxon>Sordariomycetes</taxon>
        <taxon>Hypocreomycetidae</taxon>
        <taxon>Glomerellales</taxon>
        <taxon>Glomerellaceae</taxon>
        <taxon>Colletotrichum</taxon>
        <taxon>Colletotrichum destructivum species complex</taxon>
    </lineage>
</organism>
<sequence>MALGDRFGGKQNEAVGCVGAETEPMGDRLKVSIRDVAVLAPVSAFNHEPEGAASTRCGRGRGCGCGRECGCGCGCGCGSQELGIRRRRSGERGGEGRAGIGMEMRGQERGERD</sequence>
<evidence type="ECO:0000313" key="3">
    <source>
        <dbReference type="Proteomes" id="UP000007174"/>
    </source>
</evidence>
<gene>
    <name evidence="2" type="ORF">CH063_06466</name>
</gene>
<accession>H1V2N2</accession>
<name>H1V2N2_COLHI</name>
<dbReference type="Proteomes" id="UP000007174">
    <property type="component" value="Unassembled WGS sequence"/>
</dbReference>
<reference evidence="3" key="1">
    <citation type="journal article" date="2012" name="Nat. Genet.">
        <title>Lifestyle transitions in plant pathogenic Colletotrichum fungi deciphered by genome and transcriptome analyses.</title>
        <authorList>
            <person name="O'Connell R.J."/>
            <person name="Thon M.R."/>
            <person name="Hacquard S."/>
            <person name="Amyotte S.G."/>
            <person name="Kleemann J."/>
            <person name="Torres M.F."/>
            <person name="Damm U."/>
            <person name="Buiate E.A."/>
            <person name="Epstein L."/>
            <person name="Alkan N."/>
            <person name="Altmueller J."/>
            <person name="Alvarado-Balderrama L."/>
            <person name="Bauser C.A."/>
            <person name="Becker C."/>
            <person name="Birren B.W."/>
            <person name="Chen Z."/>
            <person name="Choi J."/>
            <person name="Crouch J.A."/>
            <person name="Duvick J.P."/>
            <person name="Farman M.A."/>
            <person name="Gan P."/>
            <person name="Heiman D."/>
            <person name="Henrissat B."/>
            <person name="Howard R.J."/>
            <person name="Kabbage M."/>
            <person name="Koch C."/>
            <person name="Kracher B."/>
            <person name="Kubo Y."/>
            <person name="Law A.D."/>
            <person name="Lebrun M.-H."/>
            <person name="Lee Y.-H."/>
            <person name="Miyara I."/>
            <person name="Moore N."/>
            <person name="Neumann U."/>
            <person name="Nordstroem K."/>
            <person name="Panaccione D.G."/>
            <person name="Panstruga R."/>
            <person name="Place M."/>
            <person name="Proctor R.H."/>
            <person name="Prusky D."/>
            <person name="Rech G."/>
            <person name="Reinhardt R."/>
            <person name="Rollins J.A."/>
            <person name="Rounsley S."/>
            <person name="Schardl C.L."/>
            <person name="Schwartz D.C."/>
            <person name="Shenoy N."/>
            <person name="Shirasu K."/>
            <person name="Sikhakolli U.R."/>
            <person name="Stueber K."/>
            <person name="Sukno S.A."/>
            <person name="Sweigard J.A."/>
            <person name="Takano Y."/>
            <person name="Takahara H."/>
            <person name="Trail F."/>
            <person name="van der Does H.C."/>
            <person name="Voll L.M."/>
            <person name="Will I."/>
            <person name="Young S."/>
            <person name="Zeng Q."/>
            <person name="Zhang J."/>
            <person name="Zhou S."/>
            <person name="Dickman M.B."/>
            <person name="Schulze-Lefert P."/>
            <person name="Ver Loren van Themaat E."/>
            <person name="Ma L.-J."/>
            <person name="Vaillancourt L.J."/>
        </authorList>
    </citation>
    <scope>NUCLEOTIDE SEQUENCE [LARGE SCALE GENOMIC DNA]</scope>
    <source>
        <strain evidence="3">IMI 349063</strain>
    </source>
</reference>